<evidence type="ECO:0000313" key="2">
    <source>
        <dbReference type="Proteomes" id="UP000010474"/>
    </source>
</evidence>
<accession>K9ZQG7</accession>
<keyword evidence="2" id="KW-1185">Reference proteome</keyword>
<dbReference type="EMBL" id="CP003660">
    <property type="protein sequence ID" value="AFZ61039.1"/>
    <property type="molecule type" value="Genomic_DNA"/>
</dbReference>
<dbReference type="AlphaFoldDB" id="K9ZQG7"/>
<dbReference type="Proteomes" id="UP000010474">
    <property type="component" value="Plasmid pANACY.01"/>
</dbReference>
<keyword evidence="1" id="KW-0614">Plasmid</keyword>
<gene>
    <name evidence="1" type="ordered locus">Anacy_5738</name>
</gene>
<dbReference type="PATRIC" id="fig|272123.3.peg.6223"/>
<organism evidence="1 2">
    <name type="scientific">Anabaena cylindrica (strain ATCC 27899 / PCC 7122)</name>
    <dbReference type="NCBI Taxonomy" id="272123"/>
    <lineage>
        <taxon>Bacteria</taxon>
        <taxon>Bacillati</taxon>
        <taxon>Cyanobacteriota</taxon>
        <taxon>Cyanophyceae</taxon>
        <taxon>Nostocales</taxon>
        <taxon>Nostocaceae</taxon>
        <taxon>Anabaena</taxon>
    </lineage>
</organism>
<dbReference type="OrthoDB" id="531708at2"/>
<name>K9ZQG7_ANACC</name>
<sequence>MQITLDIPDEMARNLESRKEDLPQILALGLREISANPATGFSGLTEVLEFLAKLPSPQEILTLRLSPMVQAEIESLLDKNRNQGLDERDLCLWQHYEFIEHLVRLAKAQALLRLQQGASTTHHFPSLRDATRTGK</sequence>
<dbReference type="HOGENOM" id="CLU_160643_0_0_3"/>
<evidence type="ECO:0000313" key="1">
    <source>
        <dbReference type="EMBL" id="AFZ61039.1"/>
    </source>
</evidence>
<protein>
    <submittedName>
        <fullName evidence="1">Uncharacterized protein</fullName>
    </submittedName>
</protein>
<proteinExistence type="predicted"/>
<dbReference type="KEGG" id="acy:Anacy_5738"/>
<geneLocation type="plasmid" evidence="1 2">
    <name>pANACY.01</name>
</geneLocation>
<reference evidence="2" key="1">
    <citation type="journal article" date="2013" name="Proc. Natl. Acad. Sci. U.S.A.">
        <title>Improving the coverage of the cyanobacterial phylum using diversity-driven genome sequencing.</title>
        <authorList>
            <person name="Shih P.M."/>
            <person name="Wu D."/>
            <person name="Latifi A."/>
            <person name="Axen S.D."/>
            <person name="Fewer D.P."/>
            <person name="Talla E."/>
            <person name="Calteau A."/>
            <person name="Cai F."/>
            <person name="Tandeau de Marsac N."/>
            <person name="Rippka R."/>
            <person name="Herdman M."/>
            <person name="Sivonen K."/>
            <person name="Coursin T."/>
            <person name="Laurent T."/>
            <person name="Goodwin L."/>
            <person name="Nolan M."/>
            <person name="Davenport K.W."/>
            <person name="Han C.S."/>
            <person name="Rubin E.M."/>
            <person name="Eisen J.A."/>
            <person name="Woyke T."/>
            <person name="Gugger M."/>
            <person name="Kerfeld C.A."/>
        </authorList>
    </citation>
    <scope>NUCLEOTIDE SEQUENCE [LARGE SCALE GENOMIC DNA]</scope>
    <source>
        <strain evidence="2">ATCC 27899 / PCC 7122</strain>
    </source>
</reference>
<dbReference type="RefSeq" id="WP_015217650.1">
    <property type="nucleotide sequence ID" value="NC_019772.1"/>
</dbReference>